<comment type="similarity">
    <text evidence="2 15">Belongs to the peptidase M20A family. DapE subfamily.</text>
</comment>
<keyword evidence="10 15" id="KW-0220">Diaminopimelate biosynthesis</keyword>
<evidence type="ECO:0000256" key="5">
    <source>
        <dbReference type="ARBA" id="ARBA00022391"/>
    </source>
</evidence>
<proteinExistence type="inferred from homology"/>
<feature type="binding site" evidence="15">
    <location>
        <position position="103"/>
    </location>
    <ligand>
        <name>Zn(2+)</name>
        <dbReference type="ChEBI" id="CHEBI:29105"/>
        <label>1</label>
    </ligand>
</feature>
<dbReference type="InterPro" id="IPR050072">
    <property type="entry name" value="Peptidase_M20A"/>
</dbReference>
<dbReference type="GO" id="GO:0009089">
    <property type="term" value="P:lysine biosynthetic process via diaminopimelate"/>
    <property type="evidence" value="ECO:0007669"/>
    <property type="project" value="UniProtKB-UniRule"/>
</dbReference>
<name>A0A919F6U2_9XANT</name>
<dbReference type="Pfam" id="PF01546">
    <property type="entry name" value="Peptidase_M20"/>
    <property type="match status" value="1"/>
</dbReference>
<dbReference type="CDD" id="cd03891">
    <property type="entry name" value="M20_DapE_proteobac"/>
    <property type="match status" value="1"/>
</dbReference>
<keyword evidence="7 15" id="KW-0479">Metal-binding</keyword>
<evidence type="ECO:0000256" key="14">
    <source>
        <dbReference type="ARBA" id="ARBA00051301"/>
    </source>
</evidence>
<feature type="binding site" evidence="15">
    <location>
        <position position="166"/>
    </location>
    <ligand>
        <name>Zn(2+)</name>
        <dbReference type="ChEBI" id="CHEBI:29105"/>
        <label>1</label>
    </ligand>
</feature>
<dbReference type="AlphaFoldDB" id="A0A919F6U2"/>
<dbReference type="GO" id="GO:0008777">
    <property type="term" value="F:acetylornithine deacetylase activity"/>
    <property type="evidence" value="ECO:0007669"/>
    <property type="project" value="TreeGrafter"/>
</dbReference>
<evidence type="ECO:0000256" key="11">
    <source>
        <dbReference type="ARBA" id="ARBA00023154"/>
    </source>
</evidence>
<reference evidence="17" key="1">
    <citation type="journal article" date="2014" name="Int. J. Syst. Evol. Microbiol.">
        <title>Complete genome sequence of Corynebacterium casei LMG S-19264T (=DSM 44701T), isolated from a smear-ripened cheese.</title>
        <authorList>
            <consortium name="US DOE Joint Genome Institute (JGI-PGF)"/>
            <person name="Walter F."/>
            <person name="Albersmeier A."/>
            <person name="Kalinowski J."/>
            <person name="Ruckert C."/>
        </authorList>
    </citation>
    <scope>NUCLEOTIDE SEQUENCE</scope>
    <source>
        <strain evidence="17">JCM 13306</strain>
    </source>
</reference>
<dbReference type="FunFam" id="3.40.630.10:FF:000005">
    <property type="entry name" value="Succinyl-diaminopimelate desuccinylase"/>
    <property type="match status" value="1"/>
</dbReference>
<dbReference type="GO" id="GO:0006526">
    <property type="term" value="P:L-arginine biosynthetic process"/>
    <property type="evidence" value="ECO:0007669"/>
    <property type="project" value="TreeGrafter"/>
</dbReference>
<comment type="cofactor">
    <cofactor evidence="15">
        <name>Zn(2+)</name>
        <dbReference type="ChEBI" id="CHEBI:29105"/>
    </cofactor>
    <cofactor evidence="15">
        <name>Co(2+)</name>
        <dbReference type="ChEBI" id="CHEBI:48828"/>
    </cofactor>
    <text evidence="15">Binds 2 Zn(2+) or Co(2+) ions per subunit.</text>
</comment>
<keyword evidence="11 15" id="KW-0457">Lysine biosynthesis</keyword>
<evidence type="ECO:0000313" key="17">
    <source>
        <dbReference type="EMBL" id="GHH51678.1"/>
    </source>
</evidence>
<keyword evidence="8 15" id="KW-0378">Hydrolase</keyword>
<dbReference type="GO" id="GO:0019877">
    <property type="term" value="P:diaminopimelate biosynthetic process"/>
    <property type="evidence" value="ECO:0007669"/>
    <property type="project" value="UniProtKB-UniRule"/>
</dbReference>
<evidence type="ECO:0000256" key="4">
    <source>
        <dbReference type="ARBA" id="ARBA00011921"/>
    </source>
</evidence>
<evidence type="ECO:0000256" key="3">
    <source>
        <dbReference type="ARBA" id="ARBA00011738"/>
    </source>
</evidence>
<dbReference type="InterPro" id="IPR036264">
    <property type="entry name" value="Bact_exopeptidase_dim_dom"/>
</dbReference>
<dbReference type="Pfam" id="PF07687">
    <property type="entry name" value="M20_dimer"/>
    <property type="match status" value="1"/>
</dbReference>
<evidence type="ECO:0000256" key="9">
    <source>
        <dbReference type="ARBA" id="ARBA00022833"/>
    </source>
</evidence>
<comment type="function">
    <text evidence="15">Catalyzes the hydrolysis of N-succinyl-L,L-diaminopimelic acid (SDAP), forming succinate and LL-2,6-diaminopimelate (DAP), an intermediate involved in the bacterial biosynthesis of lysine and meso-diaminopimelic acid, an essential component of bacterial cell walls.</text>
</comment>
<comment type="pathway">
    <text evidence="1 15">Amino-acid biosynthesis; L-lysine biosynthesis via DAP pathway; LL-2,6-diaminopimelate from (S)-tetrahydrodipicolinate (succinylase route): step 3/3.</text>
</comment>
<dbReference type="SUPFAM" id="SSF53187">
    <property type="entry name" value="Zn-dependent exopeptidases"/>
    <property type="match status" value="1"/>
</dbReference>
<dbReference type="Proteomes" id="UP000623958">
    <property type="component" value="Unassembled WGS sequence"/>
</dbReference>
<dbReference type="GO" id="GO:0009014">
    <property type="term" value="F:succinyl-diaminopimelate desuccinylase activity"/>
    <property type="evidence" value="ECO:0007669"/>
    <property type="project" value="UniProtKB-UniRule"/>
</dbReference>
<protein>
    <recommendedName>
        <fullName evidence="5 15">Succinyl-diaminopimelate desuccinylase</fullName>
        <shortName evidence="15">SDAP desuccinylase</shortName>
        <ecNumber evidence="4 15">3.5.1.18</ecNumber>
    </recommendedName>
    <alternativeName>
        <fullName evidence="13 15">N-succinyl-LL-2,6-diaminoheptanedioate amidohydrolase</fullName>
    </alternativeName>
</protein>
<evidence type="ECO:0000256" key="10">
    <source>
        <dbReference type="ARBA" id="ARBA00022915"/>
    </source>
</evidence>
<comment type="catalytic activity">
    <reaction evidence="14 15">
        <text>N-succinyl-(2S,6S)-2,6-diaminopimelate + H2O = (2S,6S)-2,6-diaminopimelate + succinate</text>
        <dbReference type="Rhea" id="RHEA:22608"/>
        <dbReference type="ChEBI" id="CHEBI:15377"/>
        <dbReference type="ChEBI" id="CHEBI:30031"/>
        <dbReference type="ChEBI" id="CHEBI:57609"/>
        <dbReference type="ChEBI" id="CHEBI:58087"/>
        <dbReference type="EC" id="3.5.1.18"/>
    </reaction>
</comment>
<gene>
    <name evidence="15 17" type="primary">dapE</name>
    <name evidence="17" type="ORF">GCM10009090_14260</name>
</gene>
<feature type="active site" evidence="15">
    <location>
        <position position="72"/>
    </location>
</feature>
<feature type="binding site" evidence="15">
    <location>
        <position position="70"/>
    </location>
    <ligand>
        <name>Zn(2+)</name>
        <dbReference type="ChEBI" id="CHEBI:29105"/>
        <label>1</label>
    </ligand>
</feature>
<dbReference type="GO" id="GO:0050897">
    <property type="term" value="F:cobalt ion binding"/>
    <property type="evidence" value="ECO:0007669"/>
    <property type="project" value="UniProtKB-UniRule"/>
</dbReference>
<evidence type="ECO:0000259" key="16">
    <source>
        <dbReference type="Pfam" id="PF07687"/>
    </source>
</evidence>
<evidence type="ECO:0000256" key="7">
    <source>
        <dbReference type="ARBA" id="ARBA00022723"/>
    </source>
</evidence>
<dbReference type="PANTHER" id="PTHR43808">
    <property type="entry name" value="ACETYLORNITHINE DEACETYLASE"/>
    <property type="match status" value="1"/>
</dbReference>
<dbReference type="EC" id="3.5.1.18" evidence="4 15"/>
<evidence type="ECO:0000256" key="8">
    <source>
        <dbReference type="ARBA" id="ARBA00022801"/>
    </source>
</evidence>
<dbReference type="EMBL" id="BNBA01000009">
    <property type="protein sequence ID" value="GHH51678.1"/>
    <property type="molecule type" value="Genomic_DNA"/>
</dbReference>
<keyword evidence="9 15" id="KW-0862">Zinc</keyword>
<keyword evidence="6 15" id="KW-0028">Amino-acid biosynthesis</keyword>
<dbReference type="GO" id="GO:0008270">
    <property type="term" value="F:zinc ion binding"/>
    <property type="evidence" value="ECO:0007669"/>
    <property type="project" value="UniProtKB-UniRule"/>
</dbReference>
<organism evidence="17 18">
    <name type="scientific">Xanthomonas boreopolis</name>
    <dbReference type="NCBI Taxonomy" id="86183"/>
    <lineage>
        <taxon>Bacteria</taxon>
        <taxon>Pseudomonadati</taxon>
        <taxon>Pseudomonadota</taxon>
        <taxon>Gammaproteobacteria</taxon>
        <taxon>Lysobacterales</taxon>
        <taxon>Lysobacteraceae</taxon>
        <taxon>Xanthomonas</taxon>
    </lineage>
</organism>
<dbReference type="InterPro" id="IPR002933">
    <property type="entry name" value="Peptidase_M20"/>
</dbReference>
<evidence type="ECO:0000256" key="6">
    <source>
        <dbReference type="ARBA" id="ARBA00022605"/>
    </source>
</evidence>
<evidence type="ECO:0000256" key="13">
    <source>
        <dbReference type="ARBA" id="ARBA00031891"/>
    </source>
</evidence>
<dbReference type="NCBIfam" id="NF009557">
    <property type="entry name" value="PRK13009.1"/>
    <property type="match status" value="1"/>
</dbReference>
<evidence type="ECO:0000313" key="18">
    <source>
        <dbReference type="Proteomes" id="UP000623958"/>
    </source>
</evidence>
<feature type="active site" description="Proton acceptor" evidence="15">
    <location>
        <position position="137"/>
    </location>
</feature>
<keyword evidence="12 15" id="KW-0170">Cobalt</keyword>
<dbReference type="PROSITE" id="PS00759">
    <property type="entry name" value="ARGE_DAPE_CPG2_2"/>
    <property type="match status" value="1"/>
</dbReference>
<evidence type="ECO:0000256" key="1">
    <source>
        <dbReference type="ARBA" id="ARBA00005130"/>
    </source>
</evidence>
<comment type="caution">
    <text evidence="17">The sequence shown here is derived from an EMBL/GenBank/DDBJ whole genome shotgun (WGS) entry which is preliminary data.</text>
</comment>
<keyword evidence="18" id="KW-1185">Reference proteome</keyword>
<dbReference type="InterPro" id="IPR005941">
    <property type="entry name" value="DapE_proteobac"/>
</dbReference>
<sequence>MPVEMSDVLDLARELIARPSVTPEDAGCQALIAGRLAKAGFACEHLRFGAVDNLWATHGSGAPVLVLLGHTDVVPPGPAESWASDPFVPEVRDGVLYGRGAADMKGSVAAFVVAAEQFVAAHPDHPGTLAVLLTSDEEGDAIDGVRKVAALFRERGERIDWCITGEPSSTGRLGDLLRVGRRGSLSGTLTVKGVQGHVAYPHKARNPIHLAAPAIAELAARHWDDGYESFPPTSLQVSNIHAGTGANNVIPGELQVLFNLRYNPHWDAPRLEAEIAALLDRHGLDYALKWHRSGEPFYTPEGTLRSVAREVLGEFAGAPPEESTGGGTSDARFIAPLGAQCIEVGPVNASIHQVDEHVRVADLEALPALYRRLVERLLA</sequence>
<comment type="subunit">
    <text evidence="3 15">Homodimer.</text>
</comment>
<reference evidence="17" key="2">
    <citation type="submission" date="2020-09" db="EMBL/GenBank/DDBJ databases">
        <authorList>
            <person name="Sun Q."/>
            <person name="Ohkuma M."/>
        </authorList>
    </citation>
    <scope>NUCLEOTIDE SEQUENCE</scope>
    <source>
        <strain evidence="17">JCM 13306</strain>
    </source>
</reference>
<evidence type="ECO:0000256" key="2">
    <source>
        <dbReference type="ARBA" id="ARBA00006746"/>
    </source>
</evidence>
<feature type="binding site" evidence="15">
    <location>
        <position position="138"/>
    </location>
    <ligand>
        <name>Zn(2+)</name>
        <dbReference type="ChEBI" id="CHEBI:29105"/>
        <label>2</label>
    </ligand>
</feature>
<feature type="domain" description="Peptidase M20 dimerisation" evidence="16">
    <location>
        <begin position="179"/>
        <end position="286"/>
    </location>
</feature>
<feature type="binding site" evidence="15">
    <location>
        <position position="103"/>
    </location>
    <ligand>
        <name>Zn(2+)</name>
        <dbReference type="ChEBI" id="CHEBI:29105"/>
        <label>2</label>
    </ligand>
</feature>
<accession>A0A919F6U2</accession>
<dbReference type="NCBIfam" id="TIGR01246">
    <property type="entry name" value="dapE_proteo"/>
    <property type="match status" value="1"/>
</dbReference>
<evidence type="ECO:0000256" key="12">
    <source>
        <dbReference type="ARBA" id="ARBA00023285"/>
    </source>
</evidence>
<dbReference type="SUPFAM" id="SSF55031">
    <property type="entry name" value="Bacterial exopeptidase dimerisation domain"/>
    <property type="match status" value="1"/>
</dbReference>
<dbReference type="InterPro" id="IPR001261">
    <property type="entry name" value="ArgE/DapE_CS"/>
</dbReference>
<dbReference type="Gene3D" id="3.40.630.10">
    <property type="entry name" value="Zn peptidases"/>
    <property type="match status" value="2"/>
</dbReference>
<evidence type="ECO:0000256" key="15">
    <source>
        <dbReference type="HAMAP-Rule" id="MF_01690"/>
    </source>
</evidence>
<dbReference type="PANTHER" id="PTHR43808:SF31">
    <property type="entry name" value="N-ACETYL-L-CITRULLINE DEACETYLASE"/>
    <property type="match status" value="1"/>
</dbReference>
<dbReference type="InterPro" id="IPR011650">
    <property type="entry name" value="Peptidase_M20_dimer"/>
</dbReference>
<dbReference type="HAMAP" id="MF_01690">
    <property type="entry name" value="DapE"/>
    <property type="match status" value="1"/>
</dbReference>
<feature type="binding site" evidence="15">
    <location>
        <position position="352"/>
    </location>
    <ligand>
        <name>Zn(2+)</name>
        <dbReference type="ChEBI" id="CHEBI:29105"/>
        <label>2</label>
    </ligand>
</feature>